<dbReference type="OrthoDB" id="9983248at2"/>
<name>A0A3S9H9S6_9LACT</name>
<dbReference type="KEGG" id="jeh:EJN90_05295"/>
<accession>A0A3S9H9S6</accession>
<reference evidence="2" key="1">
    <citation type="submission" date="2018-12" db="EMBL/GenBank/DDBJ databases">
        <title>Complete genome sequencing of Jeotgalibaca sp. H21T32.</title>
        <authorList>
            <person name="Bae J.-W."/>
            <person name="Lee S.-Y."/>
        </authorList>
    </citation>
    <scope>NUCLEOTIDE SEQUENCE [LARGE SCALE GENOMIC DNA]</scope>
    <source>
        <strain evidence="2">H21T32</strain>
    </source>
</reference>
<dbReference type="EMBL" id="CP034465">
    <property type="protein sequence ID" value="AZP04130.1"/>
    <property type="molecule type" value="Genomic_DNA"/>
</dbReference>
<keyword evidence="2" id="KW-1185">Reference proteome</keyword>
<gene>
    <name evidence="1" type="ORF">EJN90_05295</name>
</gene>
<sequence length="187" mass="21412">MTTQNRYVLGCFDTVDEVVDIIKDLKEKNFSDEDITLVTREDYVPTYSEKTDVAFRTEEQVLADPEPRTEENENLWDKVTNAFSIESHTARRPDPDYRTDDDPLYAYQDHLNRGCIVVMVNGAKWNPGQKEERNSASENEAETIVDMTDAMRSNVITSTGKEEILDSNIELDSIDEGNLHDNESHTD</sequence>
<evidence type="ECO:0000313" key="1">
    <source>
        <dbReference type="EMBL" id="AZP04130.1"/>
    </source>
</evidence>
<organism evidence="1 2">
    <name type="scientific">Jeotgalibaca ciconiae</name>
    <dbReference type="NCBI Taxonomy" id="2496265"/>
    <lineage>
        <taxon>Bacteria</taxon>
        <taxon>Bacillati</taxon>
        <taxon>Bacillota</taxon>
        <taxon>Bacilli</taxon>
        <taxon>Lactobacillales</taxon>
        <taxon>Carnobacteriaceae</taxon>
        <taxon>Jeotgalibaca</taxon>
    </lineage>
</organism>
<evidence type="ECO:0000313" key="2">
    <source>
        <dbReference type="Proteomes" id="UP000273326"/>
    </source>
</evidence>
<dbReference type="RefSeq" id="WP_126109244.1">
    <property type="nucleotide sequence ID" value="NZ_CP034465.1"/>
</dbReference>
<dbReference type="AlphaFoldDB" id="A0A3S9H9S6"/>
<protein>
    <submittedName>
        <fullName evidence="1">Uncharacterized protein</fullName>
    </submittedName>
</protein>
<proteinExistence type="predicted"/>
<dbReference type="Proteomes" id="UP000273326">
    <property type="component" value="Chromosome"/>
</dbReference>